<sequence>MTIRNPNTQIEQQGIRYVEAVVQDSNSIIQKIDRDNDQGNDCYIEFVTDGIATNYGVFAQIKSGQSYKDNRGYKIPANRDHINYWYEGLNLNIGIVYDPELNKAFWVDIKEYINSNPHILNQKTHEIRINAENEFCGQTFFDFTRYCFAFKEKLTGYENYGRSLEWFAGLDQPEKCYEGLKSLYANYRNNASTWYYIITSFANISEKGIRTAILGLLSNYAENPNVFWHSSNIKLYPTNELQEIIKSLMTKYFLQTEIELTLPYMEKGVNKGSFSYLVYQVMNFNKNVDDVLCNIALNSNIDDDKRNFCFWLYMHVAKYKSTTDVLDSASMYFEKFAFGEEDEALIGLVESIKNNELLPIG</sequence>
<evidence type="ECO:0000259" key="1">
    <source>
        <dbReference type="Pfam" id="PF14280"/>
    </source>
</evidence>
<dbReference type="InterPro" id="IPR025375">
    <property type="entry name" value="DUF4365"/>
</dbReference>
<dbReference type="EMBL" id="JAVLVU010000001">
    <property type="protein sequence ID" value="MDT3403793.1"/>
    <property type="molecule type" value="Genomic_DNA"/>
</dbReference>
<dbReference type="Proteomes" id="UP001258315">
    <property type="component" value="Unassembled WGS sequence"/>
</dbReference>
<feature type="domain" description="DUF4365" evidence="1">
    <location>
        <begin position="11"/>
        <end position="135"/>
    </location>
</feature>
<organism evidence="2 3">
    <name type="scientific">Mucilaginibacter terrae</name>
    <dbReference type="NCBI Taxonomy" id="1955052"/>
    <lineage>
        <taxon>Bacteria</taxon>
        <taxon>Pseudomonadati</taxon>
        <taxon>Bacteroidota</taxon>
        <taxon>Sphingobacteriia</taxon>
        <taxon>Sphingobacteriales</taxon>
        <taxon>Sphingobacteriaceae</taxon>
        <taxon>Mucilaginibacter</taxon>
    </lineage>
</organism>
<reference evidence="3" key="1">
    <citation type="submission" date="2023-07" db="EMBL/GenBank/DDBJ databases">
        <title>Functional and genomic diversity of the sorghum phyllosphere microbiome.</title>
        <authorList>
            <person name="Shade A."/>
        </authorList>
    </citation>
    <scope>NUCLEOTIDE SEQUENCE [LARGE SCALE GENOMIC DNA]</scope>
    <source>
        <strain evidence="3">SORGH_AS_0422</strain>
    </source>
</reference>
<proteinExistence type="predicted"/>
<comment type="caution">
    <text evidence="2">The sequence shown here is derived from an EMBL/GenBank/DDBJ whole genome shotgun (WGS) entry which is preliminary data.</text>
</comment>
<keyword evidence="3" id="KW-1185">Reference proteome</keyword>
<evidence type="ECO:0000313" key="2">
    <source>
        <dbReference type="EMBL" id="MDT3403793.1"/>
    </source>
</evidence>
<evidence type="ECO:0000313" key="3">
    <source>
        <dbReference type="Proteomes" id="UP001258315"/>
    </source>
</evidence>
<protein>
    <recommendedName>
        <fullName evidence="1">DUF4365 domain-containing protein</fullName>
    </recommendedName>
</protein>
<name>A0ABU3GVJ8_9SPHI</name>
<accession>A0ABU3GVJ8</accession>
<dbReference type="Pfam" id="PF14280">
    <property type="entry name" value="DUF4365"/>
    <property type="match status" value="1"/>
</dbReference>
<gene>
    <name evidence="2" type="ORF">QE417_002865</name>
</gene>
<dbReference type="RefSeq" id="WP_311951098.1">
    <property type="nucleotide sequence ID" value="NZ_JAVLVU010000001.1"/>
</dbReference>